<dbReference type="PANTHER" id="PTHR47272:SF2">
    <property type="entry name" value="PIGGYBAC TRANSPOSABLE ELEMENT-DERIVED PROTEIN 3-LIKE"/>
    <property type="match status" value="1"/>
</dbReference>
<protein>
    <recommendedName>
        <fullName evidence="1">PiggyBac transposable element-derived protein domain-containing protein</fullName>
    </recommendedName>
</protein>
<dbReference type="InterPro" id="IPR029526">
    <property type="entry name" value="PGBD"/>
</dbReference>
<keyword evidence="3" id="KW-1185">Reference proteome</keyword>
<comment type="caution">
    <text evidence="2">The sequence shown here is derived from an EMBL/GenBank/DDBJ whole genome shotgun (WGS) entry which is preliminary data.</text>
</comment>
<reference evidence="2 3" key="1">
    <citation type="submission" date="2024-05" db="EMBL/GenBank/DDBJ databases">
        <authorList>
            <person name="Wallberg A."/>
        </authorList>
    </citation>
    <scope>NUCLEOTIDE SEQUENCE [LARGE SCALE GENOMIC DNA]</scope>
</reference>
<dbReference type="Proteomes" id="UP001497623">
    <property type="component" value="Unassembled WGS sequence"/>
</dbReference>
<evidence type="ECO:0000313" key="3">
    <source>
        <dbReference type="Proteomes" id="UP001497623"/>
    </source>
</evidence>
<dbReference type="AlphaFoldDB" id="A0AAV2S8K4"/>
<proteinExistence type="predicted"/>
<dbReference type="PANTHER" id="PTHR47272">
    <property type="entry name" value="DDE_TNP_1_7 DOMAIN-CONTAINING PROTEIN"/>
    <property type="match status" value="1"/>
</dbReference>
<feature type="domain" description="PiggyBac transposable element-derived protein" evidence="1">
    <location>
        <begin position="47"/>
        <end position="418"/>
    </location>
</feature>
<name>A0AAV2S8K4_MEGNR</name>
<evidence type="ECO:0000259" key="1">
    <source>
        <dbReference type="Pfam" id="PF13843"/>
    </source>
</evidence>
<evidence type="ECO:0000313" key="2">
    <source>
        <dbReference type="EMBL" id="CAL4160674.1"/>
    </source>
</evidence>
<accession>A0AAV2S8K4</accession>
<sequence>MGVDISAESYTKLTKRMIWKEIEATDDSSRAIPIWSQAEPFTGRVLSPIDYFRRFIDYEVLQYICNESNRFALQKDIANKLCLEVGELETWIGICLYMSLVKLPRNRYYWDTEVEATAVMDYMRVRRWEQIKHYIHFSDDKEAVAKGQPGYDPISKIRPLIDLLNNKFNAITMTENVSIAEQMIPYYGTKGPRTYVKGNQNPWGFRVWALADNHGVIYNIELCTKATPVQDGHPDIKSKGNLVLKLAKIIPHHANFKLYMDNYFSDIPLYLELLKLGIHCIGTVRLDKISGIKKHLITDAALKHKGNSSFVEYEGKLDEGSTDTVRVVRWNDDKIFNLMTTFGSAMPLSTCQRWNSSEDNYLKATVQCPSIVSLYNSNMGGVDKMDSLLGFYRMFSRSKKWYHRIFFHCVDMSLINGWLLYKRDFESTETQGTPISLHEFKSNVSYTLRNQKRPLKKVESPSAVAKEVRLFSRSKRKLPPTPVIDDQVGHFPVALKKRGRCRNTPCKGSVVYYCMKCEVHLCIGSTQDRQCFLQFHKVAYDMTKLPHK</sequence>
<gene>
    <name evidence="2" type="ORF">MNOR_LOCUS32530</name>
</gene>
<dbReference type="EMBL" id="CAXKWB010044440">
    <property type="protein sequence ID" value="CAL4160674.1"/>
    <property type="molecule type" value="Genomic_DNA"/>
</dbReference>
<dbReference type="Pfam" id="PF13843">
    <property type="entry name" value="DDE_Tnp_1_7"/>
    <property type="match status" value="1"/>
</dbReference>
<organism evidence="2 3">
    <name type="scientific">Meganyctiphanes norvegica</name>
    <name type="common">Northern krill</name>
    <name type="synonym">Thysanopoda norvegica</name>
    <dbReference type="NCBI Taxonomy" id="48144"/>
    <lineage>
        <taxon>Eukaryota</taxon>
        <taxon>Metazoa</taxon>
        <taxon>Ecdysozoa</taxon>
        <taxon>Arthropoda</taxon>
        <taxon>Crustacea</taxon>
        <taxon>Multicrustacea</taxon>
        <taxon>Malacostraca</taxon>
        <taxon>Eumalacostraca</taxon>
        <taxon>Eucarida</taxon>
        <taxon>Euphausiacea</taxon>
        <taxon>Euphausiidae</taxon>
        <taxon>Meganyctiphanes</taxon>
    </lineage>
</organism>